<reference evidence="1 2" key="1">
    <citation type="submission" date="2019-04" db="EMBL/GenBank/DDBJ databases">
        <title>Aspergillus burnettii sp. nov., novel species from soil in southeast Queensland.</title>
        <authorList>
            <person name="Gilchrist C.L.M."/>
            <person name="Pitt J.I."/>
            <person name="Lange L."/>
            <person name="Lacey H.J."/>
            <person name="Vuong D."/>
            <person name="Midgley D.J."/>
            <person name="Greenfield P."/>
            <person name="Bradbury M."/>
            <person name="Lacey E."/>
            <person name="Busk P.K."/>
            <person name="Pilgaard B."/>
            <person name="Chooi Y.H."/>
            <person name="Piggott A.M."/>
        </authorList>
    </citation>
    <scope>NUCLEOTIDE SEQUENCE [LARGE SCALE GENOMIC DNA]</scope>
    <source>
        <strain evidence="1 2">FRR 5400</strain>
    </source>
</reference>
<organism evidence="1 2">
    <name type="scientific">Petromyces alliaceus</name>
    <name type="common">Aspergillus alliaceus</name>
    <dbReference type="NCBI Taxonomy" id="209559"/>
    <lineage>
        <taxon>Eukaryota</taxon>
        <taxon>Fungi</taxon>
        <taxon>Dikarya</taxon>
        <taxon>Ascomycota</taxon>
        <taxon>Pezizomycotina</taxon>
        <taxon>Eurotiomycetes</taxon>
        <taxon>Eurotiomycetidae</taxon>
        <taxon>Eurotiales</taxon>
        <taxon>Aspergillaceae</taxon>
        <taxon>Aspergillus</taxon>
        <taxon>Aspergillus subgen. Circumdati</taxon>
    </lineage>
</organism>
<dbReference type="EMBL" id="SPNV01000294">
    <property type="protein sequence ID" value="KAF5856808.1"/>
    <property type="molecule type" value="Genomic_DNA"/>
</dbReference>
<evidence type="ECO:0000313" key="1">
    <source>
        <dbReference type="EMBL" id="KAF5856808.1"/>
    </source>
</evidence>
<comment type="caution">
    <text evidence="1">The sequence shown here is derived from an EMBL/GenBank/DDBJ whole genome shotgun (WGS) entry which is preliminary data.</text>
</comment>
<gene>
    <name evidence="1" type="ORF">ETB97_006699</name>
</gene>
<protein>
    <submittedName>
        <fullName evidence="1">Uncharacterized protein</fullName>
    </submittedName>
</protein>
<sequence length="99" mass="11686">MSEVKPGYLVVKCGYKWIRALLNPAYPFAEDYGFEVAFRCPDILQIDTKLDQNIDYMALHSYLRHIDFSTDCLYHSRCRYYLGLGNNYGVDIFNVSQWR</sequence>
<proteinExistence type="predicted"/>
<keyword evidence="2" id="KW-1185">Reference proteome</keyword>
<name>A0A8H5ZTZ5_PETAA</name>
<accession>A0A8H5ZTZ5</accession>
<evidence type="ECO:0000313" key="2">
    <source>
        <dbReference type="Proteomes" id="UP000541154"/>
    </source>
</evidence>
<dbReference type="Proteomes" id="UP000541154">
    <property type="component" value="Unassembled WGS sequence"/>
</dbReference>
<dbReference type="AlphaFoldDB" id="A0A8H5ZTZ5"/>